<evidence type="ECO:0000256" key="3">
    <source>
        <dbReference type="ARBA" id="ARBA00015944"/>
    </source>
</evidence>
<name>D8WHD0_9HYME</name>
<dbReference type="PANTHER" id="PTHR11403:SF7">
    <property type="entry name" value="CYTOCHROME C OXIDASE SUBUNIT 3"/>
    <property type="match status" value="1"/>
</dbReference>
<dbReference type="InterPro" id="IPR033945">
    <property type="entry name" value="Cyt_c_oxase_su3_dom"/>
</dbReference>
<comment type="subcellular location">
    <subcellularLocation>
        <location evidence="1">Membrane</location>
        <topology evidence="1">Multi-pass membrane protein</topology>
    </subcellularLocation>
</comment>
<dbReference type="InterPro" id="IPR013833">
    <property type="entry name" value="Cyt_c_oxidase_su3_a-hlx"/>
</dbReference>
<dbReference type="SUPFAM" id="SSF81452">
    <property type="entry name" value="Cytochrome c oxidase subunit III-like"/>
    <property type="match status" value="1"/>
</dbReference>
<dbReference type="GO" id="GO:0004129">
    <property type="term" value="F:cytochrome-c oxidase activity"/>
    <property type="evidence" value="ECO:0007669"/>
    <property type="project" value="InterPro"/>
</dbReference>
<keyword evidence="5" id="KW-1278">Translocase</keyword>
<dbReference type="Pfam" id="PF00510">
    <property type="entry name" value="COX3"/>
    <property type="match status" value="1"/>
</dbReference>
<dbReference type="CDD" id="cd01665">
    <property type="entry name" value="Cyt_c_Oxidase_III"/>
    <property type="match status" value="1"/>
</dbReference>
<dbReference type="InterPro" id="IPR035973">
    <property type="entry name" value="Cyt_c_oxidase_su3-like_sf"/>
</dbReference>
<organism evidence="11">
    <name type="scientific">Macrocentrus camphoraphilus</name>
    <dbReference type="NCBI Taxonomy" id="684659"/>
    <lineage>
        <taxon>Eukaryota</taxon>
        <taxon>Metazoa</taxon>
        <taxon>Ecdysozoa</taxon>
        <taxon>Arthropoda</taxon>
        <taxon>Hexapoda</taxon>
        <taxon>Insecta</taxon>
        <taxon>Pterygota</taxon>
        <taxon>Neoptera</taxon>
        <taxon>Endopterygota</taxon>
        <taxon>Hymenoptera</taxon>
        <taxon>Apocrita</taxon>
        <taxon>Ichneumonoidea</taxon>
        <taxon>Braconidae</taxon>
        <taxon>Macrocentrinae</taxon>
        <taxon>Macrocentrus</taxon>
    </lineage>
</organism>
<evidence type="ECO:0000256" key="5">
    <source>
        <dbReference type="ARBA" id="ARBA00022967"/>
    </source>
</evidence>
<feature type="transmembrane region" description="Helical" evidence="9">
    <location>
        <begin position="81"/>
        <end position="108"/>
    </location>
</feature>
<evidence type="ECO:0000259" key="10">
    <source>
        <dbReference type="PROSITE" id="PS50253"/>
    </source>
</evidence>
<gene>
    <name evidence="11" type="primary">COX3</name>
</gene>
<feature type="domain" description="Heme-copper oxidase subunit III family profile" evidence="10">
    <location>
        <begin position="6"/>
        <end position="263"/>
    </location>
</feature>
<geneLocation type="mitochondrion" evidence="11"/>
<dbReference type="InterPro" id="IPR000298">
    <property type="entry name" value="Cyt_c_oxidase-like_su3"/>
</dbReference>
<dbReference type="Gene3D" id="1.20.120.80">
    <property type="entry name" value="Cytochrome c oxidase, subunit III, four-helix bundle"/>
    <property type="match status" value="1"/>
</dbReference>
<dbReference type="Gene3D" id="1.10.287.70">
    <property type="match status" value="1"/>
</dbReference>
<evidence type="ECO:0000256" key="2">
    <source>
        <dbReference type="ARBA" id="ARBA00010581"/>
    </source>
</evidence>
<evidence type="ECO:0000256" key="1">
    <source>
        <dbReference type="ARBA" id="ARBA00004141"/>
    </source>
</evidence>
<evidence type="ECO:0000256" key="8">
    <source>
        <dbReference type="RuleBase" id="RU003375"/>
    </source>
</evidence>
<accession>D8WHD0</accession>
<feature type="transmembrane region" description="Helical" evidence="9">
    <location>
        <begin position="161"/>
        <end position="178"/>
    </location>
</feature>
<dbReference type="PROSITE" id="PS50253">
    <property type="entry name" value="COX3"/>
    <property type="match status" value="1"/>
</dbReference>
<keyword evidence="7 9" id="KW-0472">Membrane</keyword>
<evidence type="ECO:0000256" key="4">
    <source>
        <dbReference type="ARBA" id="ARBA00022692"/>
    </source>
</evidence>
<feature type="transmembrane region" description="Helical" evidence="9">
    <location>
        <begin position="12"/>
        <end position="34"/>
    </location>
</feature>
<feature type="transmembrane region" description="Helical" evidence="9">
    <location>
        <begin position="128"/>
        <end position="149"/>
    </location>
</feature>
<proteinExistence type="inferred from homology"/>
<dbReference type="AlphaFoldDB" id="D8WHD0"/>
<comment type="function">
    <text evidence="8">Component of the cytochrome c oxidase, the last enzyme in the mitochondrial electron transport chain which drives oxidative phosphorylation. The respiratory chain contains 3 multisubunit complexes succinate dehydrogenase (complex II, CII), ubiquinol-cytochrome c oxidoreductase (cytochrome b-c1 complex, complex III, CIII) and cytochrome c oxidase (complex IV, CIV), that cooperate to transfer electrons derived from NADH and succinate to molecular oxygen, creating an electrochemical gradient over the inner membrane that drives transmembrane transport and the ATP synthase. Cytochrome c oxidase is the component of the respiratory chain that catalyzes the reduction of oxygen to water. Electrons originating from reduced cytochrome c in the intermembrane space (IMS) are transferred via the dinuclear copper A center (CU(A)) of subunit 2 and heme A of subunit 1 to the active site in subunit 1, a binuclear center (BNC) formed by heme A3 and copper B (CU(B)). The BNC reduces molecular oxygen to 2 water molecules using 4 electrons from cytochrome c in the IMS and 4 protons from the mitochondrial matrix.</text>
</comment>
<protein>
    <recommendedName>
        <fullName evidence="3 8">Cytochrome c oxidase subunit 3</fullName>
    </recommendedName>
</protein>
<comment type="similarity">
    <text evidence="2 8">Belongs to the cytochrome c oxidase subunit 3 family.</text>
</comment>
<dbReference type="PANTHER" id="PTHR11403">
    <property type="entry name" value="CYTOCHROME C OXIDASE SUBUNIT III"/>
    <property type="match status" value="1"/>
</dbReference>
<evidence type="ECO:0000313" key="11">
    <source>
        <dbReference type="EMBL" id="ACY09453.1"/>
    </source>
</evidence>
<feature type="transmembrane region" description="Helical" evidence="9">
    <location>
        <begin position="40"/>
        <end position="60"/>
    </location>
</feature>
<evidence type="ECO:0000256" key="7">
    <source>
        <dbReference type="ARBA" id="ARBA00023136"/>
    </source>
</evidence>
<dbReference type="InterPro" id="IPR024791">
    <property type="entry name" value="Cyt_c/ubiquinol_Oxase_su3"/>
</dbReference>
<reference evidence="11" key="1">
    <citation type="journal article" date="2010" name="BMC Genomics">
        <title>Comparative mitogenomics of Braconidae (Insecta: Hymenoptera) and the phylogenetic utility of mitochondrial genomes with special reference to Holometabolous insects.</title>
        <authorList>
            <person name="Wei S.J."/>
            <person name="Shi M."/>
            <person name="Sharkey M.J."/>
            <person name="van Achterberg C."/>
            <person name="Chen X.X."/>
        </authorList>
    </citation>
    <scope>NUCLEOTIDE SEQUENCE</scope>
</reference>
<dbReference type="GO" id="GO:0016020">
    <property type="term" value="C:membrane"/>
    <property type="evidence" value="ECO:0007669"/>
    <property type="project" value="UniProtKB-SubCell"/>
</dbReference>
<evidence type="ECO:0000256" key="9">
    <source>
        <dbReference type="SAM" id="Phobius"/>
    </source>
</evidence>
<keyword evidence="4 8" id="KW-0812">Transmembrane</keyword>
<sequence>MKMMNFYFPFHLVSMSPWPLMMSLNLLLFFLMVLKFFFEFNNIMLIIVLINLLLIMYQWWRDVIRESTFQGDHSNKVYSMLRLGMFMFILSEIMFFLSFFWCYFHMYLSPSLEIGLNWPPMIINVFNPYNIPLLNTILLLSSGVTITWCHFSILNKFKLDAFFSIFLTLFLGILFTFYQYKEYKESYFCINDSVYGSIFFMSTGFHGMHVLIGTLFIMICFYRLMKNQFSLIHHLGFEMSSWYWHFVDIVWLFLYLFVYWICY</sequence>
<evidence type="ECO:0000256" key="6">
    <source>
        <dbReference type="ARBA" id="ARBA00022989"/>
    </source>
</evidence>
<feature type="transmembrane region" description="Helical" evidence="9">
    <location>
        <begin position="198"/>
        <end position="222"/>
    </location>
</feature>
<dbReference type="GO" id="GO:0006123">
    <property type="term" value="P:mitochondrial electron transport, cytochrome c to oxygen"/>
    <property type="evidence" value="ECO:0007669"/>
    <property type="project" value="TreeGrafter"/>
</dbReference>
<keyword evidence="6 9" id="KW-1133">Transmembrane helix</keyword>
<feature type="transmembrane region" description="Helical" evidence="9">
    <location>
        <begin position="242"/>
        <end position="261"/>
    </location>
</feature>
<dbReference type="EMBL" id="GU097656">
    <property type="protein sequence ID" value="ACY09453.1"/>
    <property type="molecule type" value="Genomic_DNA"/>
</dbReference>
<dbReference type="GO" id="GO:0005739">
    <property type="term" value="C:mitochondrion"/>
    <property type="evidence" value="ECO:0007669"/>
    <property type="project" value="TreeGrafter"/>
</dbReference>
<keyword evidence="8 11" id="KW-0496">Mitochondrion</keyword>